<reference evidence="2" key="1">
    <citation type="submission" date="2016-11" db="EMBL/GenBank/DDBJ databases">
        <authorList>
            <person name="Varghese N."/>
            <person name="Submissions S."/>
        </authorList>
    </citation>
    <scope>NUCLEOTIDE SEQUENCE [LARGE SCALE GENOMIC DNA]</scope>
    <source>
        <strain evidence="2">DSM 15449</strain>
    </source>
</reference>
<dbReference type="STRING" id="1121420.SAMN02746098_00397"/>
<gene>
    <name evidence="1" type="ORF">SAMN02746098_00397</name>
</gene>
<organism evidence="1 2">
    <name type="scientific">Desulfosporosinus lacus DSM 15449</name>
    <dbReference type="NCBI Taxonomy" id="1121420"/>
    <lineage>
        <taxon>Bacteria</taxon>
        <taxon>Bacillati</taxon>
        <taxon>Bacillota</taxon>
        <taxon>Clostridia</taxon>
        <taxon>Eubacteriales</taxon>
        <taxon>Desulfitobacteriaceae</taxon>
        <taxon>Desulfosporosinus</taxon>
    </lineage>
</organism>
<protein>
    <submittedName>
        <fullName evidence="1">Uncharacterized protein</fullName>
    </submittedName>
</protein>
<proteinExistence type="predicted"/>
<keyword evidence="2" id="KW-1185">Reference proteome</keyword>
<dbReference type="EMBL" id="FQXJ01000003">
    <property type="protein sequence ID" value="SHH18806.1"/>
    <property type="molecule type" value="Genomic_DNA"/>
</dbReference>
<evidence type="ECO:0000313" key="2">
    <source>
        <dbReference type="Proteomes" id="UP000183954"/>
    </source>
</evidence>
<dbReference type="AlphaFoldDB" id="A0A1M5QY67"/>
<evidence type="ECO:0000313" key="1">
    <source>
        <dbReference type="EMBL" id="SHH18806.1"/>
    </source>
</evidence>
<dbReference type="Proteomes" id="UP000183954">
    <property type="component" value="Unassembled WGS sequence"/>
</dbReference>
<name>A0A1M5QY67_9FIRM</name>
<accession>A0A1M5QY67</accession>
<sequence>MTRKELLENVAKEQREELSDSEIIDDVLDAVAGGTSNSGVLCTKCGGTYRLIPTLPNNHKTSFSIQSQRCEKCGEPCAKRF</sequence>
<dbReference type="RefSeq" id="WP_073027441.1">
    <property type="nucleotide sequence ID" value="NZ_FQXJ01000003.1"/>
</dbReference>